<keyword evidence="3" id="KW-1185">Reference proteome</keyword>
<dbReference type="EMBL" id="BAAABZ010000016">
    <property type="protein sequence ID" value="GAA0524029.1"/>
    <property type="molecule type" value="Genomic_DNA"/>
</dbReference>
<organism evidence="2 3">
    <name type="scientific">Streptomyces mordarskii</name>
    <dbReference type="NCBI Taxonomy" id="1226758"/>
    <lineage>
        <taxon>Bacteria</taxon>
        <taxon>Bacillati</taxon>
        <taxon>Actinomycetota</taxon>
        <taxon>Actinomycetes</taxon>
        <taxon>Kitasatosporales</taxon>
        <taxon>Streptomycetaceae</taxon>
        <taxon>Streptomyces</taxon>
    </lineage>
</organism>
<comment type="caution">
    <text evidence="2">The sequence shown here is derived from an EMBL/GenBank/DDBJ whole genome shotgun (WGS) entry which is preliminary data.</text>
</comment>
<evidence type="ECO:0000313" key="3">
    <source>
        <dbReference type="Proteomes" id="UP001501576"/>
    </source>
</evidence>
<name>A0ABN1CQY7_9ACTN</name>
<dbReference type="Proteomes" id="UP001501576">
    <property type="component" value="Unassembled WGS sequence"/>
</dbReference>
<accession>A0ABN1CQY7</accession>
<protein>
    <submittedName>
        <fullName evidence="2">Uncharacterized protein</fullName>
    </submittedName>
</protein>
<reference evidence="2 3" key="1">
    <citation type="journal article" date="2019" name="Int. J. Syst. Evol. Microbiol.">
        <title>The Global Catalogue of Microorganisms (GCM) 10K type strain sequencing project: providing services to taxonomists for standard genome sequencing and annotation.</title>
        <authorList>
            <consortium name="The Broad Institute Genomics Platform"/>
            <consortium name="The Broad Institute Genome Sequencing Center for Infectious Disease"/>
            <person name="Wu L."/>
            <person name="Ma J."/>
        </authorList>
    </citation>
    <scope>NUCLEOTIDE SEQUENCE [LARGE SCALE GENOMIC DNA]</scope>
    <source>
        <strain evidence="2 3">JCM 5052</strain>
    </source>
</reference>
<feature type="region of interest" description="Disordered" evidence="1">
    <location>
        <begin position="1"/>
        <end position="33"/>
    </location>
</feature>
<proteinExistence type="predicted"/>
<evidence type="ECO:0000256" key="1">
    <source>
        <dbReference type="SAM" id="MobiDB-lite"/>
    </source>
</evidence>
<sequence length="125" mass="13470">MPEELTGVSFPQPLRSATTARQRPPHTGGGPVALRRKVAVSGTEVRVELPCSGAHLLDLVIRESGQSFLLPAVAFKAVSRTQKAVHGSRRRGQERGATRDVRMALLGRVEEDDDRVAGRAPSPAR</sequence>
<evidence type="ECO:0000313" key="2">
    <source>
        <dbReference type="EMBL" id="GAA0524029.1"/>
    </source>
</evidence>
<gene>
    <name evidence="2" type="ORF">GCM10010390_28000</name>
</gene>